<evidence type="ECO:0000256" key="3">
    <source>
        <dbReference type="ARBA" id="ARBA00022801"/>
    </source>
</evidence>
<dbReference type="SUPFAM" id="SSF52743">
    <property type="entry name" value="Subtilisin-like"/>
    <property type="match status" value="1"/>
</dbReference>
<protein>
    <submittedName>
        <fullName evidence="8">Peptidase S8 and S53 subtilisin kexin sedolisin</fullName>
    </submittedName>
</protein>
<dbReference type="PIRSF" id="PIRSF037894">
    <property type="entry name" value="Subtilisin_rel_CspABC"/>
    <property type="match status" value="1"/>
</dbReference>
<evidence type="ECO:0000313" key="8">
    <source>
        <dbReference type="EMBL" id="ADZ84427.1"/>
    </source>
</evidence>
<reference evidence="8 9" key="1">
    <citation type="journal article" date="2011" name="J. Bacteriol.">
        <title>Complete genome sequence of the cellulose-degrading bacterium Cellulosilyticum lentocellum.</title>
        <authorList>
            <consortium name="US DOE Joint Genome Institute"/>
            <person name="Miller D.A."/>
            <person name="Suen G."/>
            <person name="Bruce D."/>
            <person name="Copeland A."/>
            <person name="Cheng J.F."/>
            <person name="Detter C."/>
            <person name="Goodwin L.A."/>
            <person name="Han C.S."/>
            <person name="Hauser L.J."/>
            <person name="Land M.L."/>
            <person name="Lapidus A."/>
            <person name="Lucas S."/>
            <person name="Meincke L."/>
            <person name="Pitluck S."/>
            <person name="Tapia R."/>
            <person name="Teshima H."/>
            <person name="Woyke T."/>
            <person name="Fox B.G."/>
            <person name="Angert E.R."/>
            <person name="Currie C.R."/>
        </authorList>
    </citation>
    <scope>NUCLEOTIDE SEQUENCE [LARGE SCALE GENOMIC DNA]</scope>
    <source>
        <strain evidence="9">ATCC 49066 / DSM 5427 / NCIMB 11756 / RHM5</strain>
    </source>
</reference>
<dbReference type="GO" id="GO:0006508">
    <property type="term" value="P:proteolysis"/>
    <property type="evidence" value="ECO:0007669"/>
    <property type="project" value="UniProtKB-KW"/>
</dbReference>
<dbReference type="InterPro" id="IPR017310">
    <property type="entry name" value="Pept_S8A_subtilisin_clostridia"/>
</dbReference>
<dbReference type="Gene3D" id="2.60.120.1290">
    <property type="match status" value="1"/>
</dbReference>
<keyword evidence="2 6" id="KW-0645">Protease</keyword>
<accession>F2JK12</accession>
<dbReference type="AlphaFoldDB" id="F2JK12"/>
<dbReference type="InterPro" id="IPR023827">
    <property type="entry name" value="Peptidase_S8_Asp-AS"/>
</dbReference>
<dbReference type="CDD" id="cd07478">
    <property type="entry name" value="Peptidases_S8_CspA-like"/>
    <property type="match status" value="1"/>
</dbReference>
<dbReference type="Pfam" id="PF00082">
    <property type="entry name" value="Peptidase_S8"/>
    <property type="match status" value="2"/>
</dbReference>
<evidence type="ECO:0000259" key="7">
    <source>
        <dbReference type="Pfam" id="PF00082"/>
    </source>
</evidence>
<dbReference type="PANTHER" id="PTHR43806:SF11">
    <property type="entry name" value="CEREVISIN-RELATED"/>
    <property type="match status" value="1"/>
</dbReference>
<feature type="active site" description="Charge relay system" evidence="5 6">
    <location>
        <position position="113"/>
    </location>
</feature>
<organism evidence="8 9">
    <name type="scientific">Cellulosilyticum lentocellum (strain ATCC 49066 / DSM 5427 / NCIMB 11756 / RHM5)</name>
    <name type="common">Clostridium lentocellum</name>
    <dbReference type="NCBI Taxonomy" id="642492"/>
    <lineage>
        <taxon>Bacteria</taxon>
        <taxon>Bacillati</taxon>
        <taxon>Bacillota</taxon>
        <taxon>Clostridia</taxon>
        <taxon>Lachnospirales</taxon>
        <taxon>Cellulosilyticaceae</taxon>
        <taxon>Cellulosilyticum</taxon>
    </lineage>
</organism>
<dbReference type="Proteomes" id="UP000008467">
    <property type="component" value="Chromosome"/>
</dbReference>
<name>F2JK12_CELLD</name>
<dbReference type="PROSITE" id="PS51892">
    <property type="entry name" value="SUBTILASE"/>
    <property type="match status" value="1"/>
</dbReference>
<evidence type="ECO:0000256" key="6">
    <source>
        <dbReference type="PROSITE-ProRule" id="PRU01240"/>
    </source>
</evidence>
<dbReference type="GO" id="GO:0004252">
    <property type="term" value="F:serine-type endopeptidase activity"/>
    <property type="evidence" value="ECO:0007669"/>
    <property type="project" value="UniProtKB-UniRule"/>
</dbReference>
<comment type="similarity">
    <text evidence="1 6">Belongs to the peptidase S8 family.</text>
</comment>
<keyword evidence="4 6" id="KW-0720">Serine protease</keyword>
<evidence type="ECO:0000256" key="5">
    <source>
        <dbReference type="PIRSR" id="PIRSR615500-1"/>
    </source>
</evidence>
<dbReference type="HOGENOM" id="CLU_025670_0_0_9"/>
<dbReference type="PRINTS" id="PR00723">
    <property type="entry name" value="SUBTILISIN"/>
</dbReference>
<dbReference type="InterPro" id="IPR034045">
    <property type="entry name" value="Pep_S8_CspA-like"/>
</dbReference>
<dbReference type="Gene3D" id="3.40.50.200">
    <property type="entry name" value="Peptidase S8/S53 domain"/>
    <property type="match status" value="1"/>
</dbReference>
<sequence length="569" mass="62613">MNFYKGVLKIEENGNIYILMNYALRDIKNVELLKSAFPKLIFKQVASYIYTVQVPKESEQEFVRLQQVINFILEPTPFGLNVTNALEVSNISIFHNYPYGELRGRGVLIGFVDTGIDYTNTLFQNADGTTRIISIWDQTIQGNPPETYGYGSIYSQRDINAALQAEDPFSIVPSRDEIGHGTFLAGIAAGNDQTNIDGFAGGAPDSSIVMVKLRQVSARIRDYHMINKEVPAYQDTDILTGINYLLEVAYDLNRPIVICIGMGSNYGPHNGTEILEIFLQELSIAPNVITVIAAGNEANSGHHYRGEVALGMSEVVEINVGENESGFIMFMMTASVNRLRISIRSPLGQVIESIPILSQQDQTYSFNLERAIATVTYRYPSFLSGDEQIVIRLQNPTPGIWSLVILGEIIVDGVFHIWLPRRDFIENTTRFLRPDPNTTVQIPGTQRFSLIVGAYDYIDDSVYIASGRGPTPNGVIKPNIIAPGVNIQGPSPGGGFTTYTGTSAAAAITASACALLLQWAVVDKNSPYMNTVIATGILVKGARRQKNVMYPNNLEGYGRLDLQSSIADI</sequence>
<feature type="domain" description="Peptidase S8/S53" evidence="7">
    <location>
        <begin position="437"/>
        <end position="558"/>
    </location>
</feature>
<proteinExistence type="inferred from homology"/>
<keyword evidence="9" id="KW-1185">Reference proteome</keyword>
<dbReference type="InterPro" id="IPR015500">
    <property type="entry name" value="Peptidase_S8_subtilisin-rel"/>
</dbReference>
<keyword evidence="3 6" id="KW-0378">Hydrolase</keyword>
<dbReference type="InterPro" id="IPR036852">
    <property type="entry name" value="Peptidase_S8/S53_dom_sf"/>
</dbReference>
<feature type="active site" description="Charge relay system" evidence="5 6">
    <location>
        <position position="503"/>
    </location>
</feature>
<evidence type="ECO:0000256" key="1">
    <source>
        <dbReference type="ARBA" id="ARBA00011073"/>
    </source>
</evidence>
<dbReference type="InterPro" id="IPR000209">
    <property type="entry name" value="Peptidase_S8/S53_dom"/>
</dbReference>
<evidence type="ECO:0000313" key="9">
    <source>
        <dbReference type="Proteomes" id="UP000008467"/>
    </source>
</evidence>
<evidence type="ECO:0000256" key="2">
    <source>
        <dbReference type="ARBA" id="ARBA00022670"/>
    </source>
</evidence>
<dbReference type="eggNOG" id="COG1404">
    <property type="taxonomic scope" value="Bacteria"/>
</dbReference>
<evidence type="ECO:0000256" key="4">
    <source>
        <dbReference type="ARBA" id="ARBA00022825"/>
    </source>
</evidence>
<dbReference type="EMBL" id="CP002582">
    <property type="protein sequence ID" value="ADZ84427.1"/>
    <property type="molecule type" value="Genomic_DNA"/>
</dbReference>
<feature type="domain" description="Peptidase S8/S53" evidence="7">
    <location>
        <begin position="104"/>
        <end position="300"/>
    </location>
</feature>
<dbReference type="InterPro" id="IPR050131">
    <property type="entry name" value="Peptidase_S8_subtilisin-like"/>
</dbReference>
<dbReference type="KEGG" id="cle:Clole_2727"/>
<dbReference type="PANTHER" id="PTHR43806">
    <property type="entry name" value="PEPTIDASE S8"/>
    <property type="match status" value="1"/>
</dbReference>
<dbReference type="PROSITE" id="PS00136">
    <property type="entry name" value="SUBTILASE_ASP"/>
    <property type="match status" value="1"/>
</dbReference>
<gene>
    <name evidence="8" type="ordered locus">Clole_2727</name>
</gene>
<feature type="active site" description="Charge relay system" evidence="5 6">
    <location>
        <position position="180"/>
    </location>
</feature>
<dbReference type="STRING" id="642492.Clole_2727"/>